<protein>
    <recommendedName>
        <fullName evidence="3">CCHC-type domain-containing protein</fullName>
    </recommendedName>
</protein>
<dbReference type="GO" id="GO:0008270">
    <property type="term" value="F:zinc ion binding"/>
    <property type="evidence" value="ECO:0007669"/>
    <property type="project" value="UniProtKB-KW"/>
</dbReference>
<dbReference type="SMART" id="SM00343">
    <property type="entry name" value="ZnF_C2HC"/>
    <property type="match status" value="2"/>
</dbReference>
<feature type="region of interest" description="Disordered" evidence="2">
    <location>
        <begin position="309"/>
        <end position="331"/>
    </location>
</feature>
<feature type="domain" description="CCHC-type" evidence="3">
    <location>
        <begin position="236"/>
        <end position="250"/>
    </location>
</feature>
<dbReference type="Gene3D" id="4.10.60.10">
    <property type="entry name" value="Zinc finger, CCHC-type"/>
    <property type="match status" value="1"/>
</dbReference>
<evidence type="ECO:0000256" key="2">
    <source>
        <dbReference type="SAM" id="MobiDB-lite"/>
    </source>
</evidence>
<feature type="domain" description="CCHC-type" evidence="3">
    <location>
        <begin position="217"/>
        <end position="230"/>
    </location>
</feature>
<dbReference type="AlphaFoldDB" id="A0A8K1C491"/>
<organism evidence="4 5">
    <name type="scientific">Pythium oligandrum</name>
    <name type="common">Mycoparasitic fungus</name>
    <dbReference type="NCBI Taxonomy" id="41045"/>
    <lineage>
        <taxon>Eukaryota</taxon>
        <taxon>Sar</taxon>
        <taxon>Stramenopiles</taxon>
        <taxon>Oomycota</taxon>
        <taxon>Peronosporomycetes</taxon>
        <taxon>Pythiales</taxon>
        <taxon>Pythiaceae</taxon>
        <taxon>Pythium</taxon>
    </lineage>
</organism>
<dbReference type="GO" id="GO:0003676">
    <property type="term" value="F:nucleic acid binding"/>
    <property type="evidence" value="ECO:0007669"/>
    <property type="project" value="InterPro"/>
</dbReference>
<dbReference type="InterPro" id="IPR036875">
    <property type="entry name" value="Znf_CCHC_sf"/>
</dbReference>
<keyword evidence="1" id="KW-0479">Metal-binding</keyword>
<keyword evidence="1" id="KW-0862">Zinc</keyword>
<evidence type="ECO:0000256" key="1">
    <source>
        <dbReference type="PROSITE-ProRule" id="PRU00047"/>
    </source>
</evidence>
<reference evidence="4" key="1">
    <citation type="submission" date="2019-03" db="EMBL/GenBank/DDBJ databases">
        <title>Long read genome sequence of the mycoparasitic Pythium oligandrum ATCC 38472 isolated from sugarbeet rhizosphere.</title>
        <authorList>
            <person name="Gaulin E."/>
        </authorList>
    </citation>
    <scope>NUCLEOTIDE SEQUENCE</scope>
    <source>
        <strain evidence="4">ATCC 38472_TT</strain>
    </source>
</reference>
<dbReference type="InterPro" id="IPR001878">
    <property type="entry name" value="Znf_CCHC"/>
</dbReference>
<dbReference type="PROSITE" id="PS50158">
    <property type="entry name" value="ZF_CCHC"/>
    <property type="match status" value="2"/>
</dbReference>
<keyword evidence="5" id="KW-1185">Reference proteome</keyword>
<feature type="compositionally biased region" description="Basic and acidic residues" evidence="2">
    <location>
        <begin position="97"/>
        <end position="106"/>
    </location>
</feature>
<proteinExistence type="predicted"/>
<accession>A0A8K1C491</accession>
<feature type="compositionally biased region" description="Acidic residues" evidence="2">
    <location>
        <begin position="107"/>
        <end position="119"/>
    </location>
</feature>
<keyword evidence="1" id="KW-0863">Zinc-finger</keyword>
<comment type="caution">
    <text evidence="4">The sequence shown here is derived from an EMBL/GenBank/DDBJ whole genome shotgun (WGS) entry which is preliminary data.</text>
</comment>
<evidence type="ECO:0000313" key="4">
    <source>
        <dbReference type="EMBL" id="TMW56148.1"/>
    </source>
</evidence>
<evidence type="ECO:0000313" key="5">
    <source>
        <dbReference type="Proteomes" id="UP000794436"/>
    </source>
</evidence>
<dbReference type="SUPFAM" id="SSF57756">
    <property type="entry name" value="Retrovirus zinc finger-like domains"/>
    <property type="match status" value="1"/>
</dbReference>
<dbReference type="EMBL" id="SPLM01000146">
    <property type="protein sequence ID" value="TMW56148.1"/>
    <property type="molecule type" value="Genomic_DNA"/>
</dbReference>
<dbReference type="Pfam" id="PF00098">
    <property type="entry name" value="zf-CCHC"/>
    <property type="match status" value="2"/>
</dbReference>
<gene>
    <name evidence="4" type="ORF">Poli38472_008796</name>
</gene>
<sequence>MKGMALRRVLTRVASARAPVAAVQAVGGSKSALRVLVATETRTFSSRGRGDDEEELNGKINGELSPLERLLQHSQQFRDEVGLDELPSDVADEILGEHDEGEHREVDEEEEASFDEEDHEASWEHVEDELDAREEDHAEFVAELRKPRGPRAQRKQRFTRSRDLRATGGLEASVRRRLLRESEIDYEHGLSHLDERRAKEHIYTQLLERDYDHDRICHNCGERGHVARNCLLPTICSNCGDIGHRRHECPHHVYTPDELARIERQRKAKKVTPETAELDPEVRRHLELRSIKSRHERMKQAFDDELDEYLNHQENLQKKRKQRRGSQSEDN</sequence>
<dbReference type="Proteomes" id="UP000794436">
    <property type="component" value="Unassembled WGS sequence"/>
</dbReference>
<dbReference type="OrthoDB" id="8026949at2759"/>
<name>A0A8K1C491_PYTOL</name>
<feature type="region of interest" description="Disordered" evidence="2">
    <location>
        <begin position="97"/>
        <end position="134"/>
    </location>
</feature>
<evidence type="ECO:0000259" key="3">
    <source>
        <dbReference type="PROSITE" id="PS50158"/>
    </source>
</evidence>